<proteinExistence type="predicted"/>
<name>A0A974HMT2_XENLA</name>
<sequence>MGRITETRNNRWRHLEMFQTTNIFPFLYNVLRDVETIVSLYSPIHHNEHHMDCFVMRDIENCVINGHGVRVCRGHGLQFSSTDIFIYFP</sequence>
<accession>A0A974HMT2</accession>
<dbReference type="Proteomes" id="UP000694892">
    <property type="component" value="Chromosome 4L"/>
</dbReference>
<reference evidence="2" key="1">
    <citation type="journal article" date="2016" name="Nature">
        <title>Genome evolution in the allotetraploid frog Xenopus laevis.</title>
        <authorList>
            <person name="Session A.M."/>
            <person name="Uno Y."/>
            <person name="Kwon T."/>
            <person name="Chapman J.A."/>
            <person name="Toyoda A."/>
            <person name="Takahashi S."/>
            <person name="Fukui A."/>
            <person name="Hikosaka A."/>
            <person name="Suzuki A."/>
            <person name="Kondo M."/>
            <person name="van Heeringen S.J."/>
            <person name="Quigley I."/>
            <person name="Heinz S."/>
            <person name="Ogino H."/>
            <person name="Ochi H."/>
            <person name="Hellsten U."/>
            <person name="Lyons J.B."/>
            <person name="Simakov O."/>
            <person name="Putnam N."/>
            <person name="Stites J."/>
            <person name="Kuroki Y."/>
            <person name="Tanaka T."/>
            <person name="Michiue T."/>
            <person name="Watanabe M."/>
            <person name="Bogdanovic O."/>
            <person name="Lister R."/>
            <person name="Georgiou G."/>
            <person name="Paranjpe S.S."/>
            <person name="van Kruijsbergen I."/>
            <person name="Shu S."/>
            <person name="Carlson J."/>
            <person name="Kinoshita T."/>
            <person name="Ohta Y."/>
            <person name="Mawaribuchi S."/>
            <person name="Jenkins J."/>
            <person name="Grimwood J."/>
            <person name="Schmutz J."/>
            <person name="Mitros T."/>
            <person name="Mozaffari S.V."/>
            <person name="Suzuki Y."/>
            <person name="Haramoto Y."/>
            <person name="Yamamoto T.S."/>
            <person name="Takagi C."/>
            <person name="Heald R."/>
            <person name="Miller K."/>
            <person name="Haudenschild C."/>
            <person name="Kitzman J."/>
            <person name="Nakayama T."/>
            <person name="Izutsu Y."/>
            <person name="Robert J."/>
            <person name="Fortriede J."/>
            <person name="Burns K."/>
            <person name="Lotay V."/>
            <person name="Karimi K."/>
            <person name="Yasuoka Y."/>
            <person name="Dichmann D.S."/>
            <person name="Flajnik M.F."/>
            <person name="Houston D.W."/>
            <person name="Shendure J."/>
            <person name="DuPasquier L."/>
            <person name="Vize P.D."/>
            <person name="Zorn A.M."/>
            <person name="Ito M."/>
            <person name="Marcotte E.M."/>
            <person name="Wallingford J.B."/>
            <person name="Ito Y."/>
            <person name="Asashima M."/>
            <person name="Ueno N."/>
            <person name="Matsuda Y."/>
            <person name="Veenstra G.J."/>
            <person name="Fujiyama A."/>
            <person name="Harland R.M."/>
            <person name="Taira M."/>
            <person name="Rokhsar D.S."/>
        </authorList>
    </citation>
    <scope>NUCLEOTIDE SEQUENCE [LARGE SCALE GENOMIC DNA]</scope>
    <source>
        <strain evidence="2">J</strain>
    </source>
</reference>
<gene>
    <name evidence="1" type="ORF">XELAEV_18021772mg</name>
</gene>
<evidence type="ECO:0000313" key="2">
    <source>
        <dbReference type="Proteomes" id="UP000694892"/>
    </source>
</evidence>
<organism evidence="1 2">
    <name type="scientific">Xenopus laevis</name>
    <name type="common">African clawed frog</name>
    <dbReference type="NCBI Taxonomy" id="8355"/>
    <lineage>
        <taxon>Eukaryota</taxon>
        <taxon>Metazoa</taxon>
        <taxon>Chordata</taxon>
        <taxon>Craniata</taxon>
        <taxon>Vertebrata</taxon>
        <taxon>Euteleostomi</taxon>
        <taxon>Amphibia</taxon>
        <taxon>Batrachia</taxon>
        <taxon>Anura</taxon>
        <taxon>Pipoidea</taxon>
        <taxon>Pipidae</taxon>
        <taxon>Xenopodinae</taxon>
        <taxon>Xenopus</taxon>
        <taxon>Xenopus</taxon>
    </lineage>
</organism>
<dbReference type="EMBL" id="CM004472">
    <property type="protein sequence ID" value="OCT83630.1"/>
    <property type="molecule type" value="Genomic_DNA"/>
</dbReference>
<protein>
    <submittedName>
        <fullName evidence="1">Uncharacterized protein</fullName>
    </submittedName>
</protein>
<dbReference type="AlphaFoldDB" id="A0A974HMT2"/>
<evidence type="ECO:0000313" key="1">
    <source>
        <dbReference type="EMBL" id="OCT83630.1"/>
    </source>
</evidence>